<protein>
    <submittedName>
        <fullName evidence="10">Uncharacterized protein</fullName>
    </submittedName>
</protein>
<feature type="region of interest" description="C-terminal hotdog fold" evidence="6">
    <location>
        <begin position="1026"/>
        <end position="1171"/>
    </location>
</feature>
<keyword evidence="4" id="KW-0808">Transferase</keyword>
<comment type="catalytic activity">
    <reaction evidence="5">
        <text>holo-[ACP] + malonyl-CoA = malonyl-[ACP] + CoA</text>
        <dbReference type="Rhea" id="RHEA:41792"/>
        <dbReference type="Rhea" id="RHEA-COMP:9623"/>
        <dbReference type="Rhea" id="RHEA-COMP:9685"/>
        <dbReference type="ChEBI" id="CHEBI:57287"/>
        <dbReference type="ChEBI" id="CHEBI:57384"/>
        <dbReference type="ChEBI" id="CHEBI:64479"/>
        <dbReference type="ChEBI" id="CHEBI:78449"/>
        <dbReference type="EC" id="2.3.1.39"/>
    </reaction>
    <physiologicalReaction direction="left-to-right" evidence="5">
        <dbReference type="Rhea" id="RHEA:41793"/>
    </physiologicalReaction>
</comment>
<dbReference type="InterPro" id="IPR036291">
    <property type="entry name" value="NAD(P)-bd_dom_sf"/>
</dbReference>
<dbReference type="Gene3D" id="1.10.1200.10">
    <property type="entry name" value="ACP-like"/>
    <property type="match status" value="1"/>
</dbReference>
<keyword evidence="2" id="KW-0596">Phosphopantetheine</keyword>
<dbReference type="SUPFAM" id="SSF55048">
    <property type="entry name" value="Probable ACP-binding domain of malonyl-CoA ACP transacylase"/>
    <property type="match status" value="1"/>
</dbReference>
<feature type="active site" description="Proton donor; for dehydratase activity" evidence="6">
    <location>
        <position position="1089"/>
    </location>
</feature>
<dbReference type="PANTHER" id="PTHR45681">
    <property type="entry name" value="POLYKETIDE SYNTHASE 44-RELATED"/>
    <property type="match status" value="1"/>
</dbReference>
<dbReference type="Pfam" id="PF00550">
    <property type="entry name" value="PP-binding"/>
    <property type="match status" value="1"/>
</dbReference>
<dbReference type="Gene3D" id="3.40.366.10">
    <property type="entry name" value="Malonyl-Coenzyme A Acyl Carrier Protein, domain 2"/>
    <property type="match status" value="1"/>
</dbReference>
<reference evidence="10" key="2">
    <citation type="submission" date="2025-09" db="UniProtKB">
        <authorList>
            <consortium name="Ensembl"/>
        </authorList>
    </citation>
    <scope>IDENTIFICATION</scope>
</reference>
<dbReference type="InterPro" id="IPR011032">
    <property type="entry name" value="GroES-like_sf"/>
</dbReference>
<dbReference type="InterPro" id="IPR049900">
    <property type="entry name" value="PKS_mFAS_DH"/>
</dbReference>
<evidence type="ECO:0000256" key="5">
    <source>
        <dbReference type="ARBA" id="ARBA00048404"/>
    </source>
</evidence>
<comment type="pathway">
    <text evidence="1">Lipid metabolism; fatty acid biosynthesis.</text>
</comment>
<feature type="domain" description="Ketosynthase family 3 (KS3)" evidence="8">
    <location>
        <begin position="5"/>
        <end position="429"/>
    </location>
</feature>
<evidence type="ECO:0000256" key="1">
    <source>
        <dbReference type="ARBA" id="ARBA00005194"/>
    </source>
</evidence>
<dbReference type="Pfam" id="PF16197">
    <property type="entry name" value="KAsynt_C_assoc"/>
    <property type="match status" value="1"/>
</dbReference>
<feature type="region of interest" description="N-terminal hotdog fold" evidence="6">
    <location>
        <begin position="882"/>
        <end position="1009"/>
    </location>
</feature>
<dbReference type="SUPFAM" id="SSF51735">
    <property type="entry name" value="NAD(P)-binding Rossmann-fold domains"/>
    <property type="match status" value="1"/>
</dbReference>
<dbReference type="SMART" id="SM00827">
    <property type="entry name" value="PKS_AT"/>
    <property type="match status" value="1"/>
</dbReference>
<dbReference type="Pfam" id="PF02801">
    <property type="entry name" value="Ketoacyl-synt_C"/>
    <property type="match status" value="1"/>
</dbReference>
<keyword evidence="3" id="KW-0597">Phosphoprotein</keyword>
<evidence type="ECO:0000313" key="10">
    <source>
        <dbReference type="Ensembl" id="ENSPMGP00000017494.1"/>
    </source>
</evidence>
<evidence type="ECO:0000259" key="8">
    <source>
        <dbReference type="PROSITE" id="PS52004"/>
    </source>
</evidence>
<dbReference type="Pfam" id="PF00109">
    <property type="entry name" value="ketoacyl-synt"/>
    <property type="match status" value="1"/>
</dbReference>
<dbReference type="SMART" id="SM00822">
    <property type="entry name" value="PKS_KR"/>
    <property type="match status" value="1"/>
</dbReference>
<dbReference type="InterPro" id="IPR032821">
    <property type="entry name" value="PKS_assoc"/>
</dbReference>
<dbReference type="InterPro" id="IPR018201">
    <property type="entry name" value="Ketoacyl_synth_AS"/>
</dbReference>
<proteinExistence type="predicted"/>
<dbReference type="UniPathway" id="UPA00094"/>
<dbReference type="Ensembl" id="ENSPMGT00000018674.1">
    <property type="protein sequence ID" value="ENSPMGP00000017494.1"/>
    <property type="gene ID" value="ENSPMGG00000014319.1"/>
</dbReference>
<evidence type="ECO:0000256" key="6">
    <source>
        <dbReference type="PROSITE-ProRule" id="PRU01363"/>
    </source>
</evidence>
<name>A0A3B4ALL9_9GOBI</name>
<feature type="domain" description="PKS/mFAS DH" evidence="9">
    <location>
        <begin position="882"/>
        <end position="1171"/>
    </location>
</feature>
<dbReference type="InterPro" id="IPR016035">
    <property type="entry name" value="Acyl_Trfase/lysoPLipase"/>
</dbReference>
<dbReference type="InterPro" id="IPR013968">
    <property type="entry name" value="PKS_KR"/>
</dbReference>
<dbReference type="SUPFAM" id="SSF53901">
    <property type="entry name" value="Thiolase-like"/>
    <property type="match status" value="1"/>
</dbReference>
<dbReference type="SMART" id="SM00825">
    <property type="entry name" value="PKS_KS"/>
    <property type="match status" value="1"/>
</dbReference>
<sequence>MDESEDSIAVIGIGCNFPGGEGLDNFWKVLVEGRNCANDIPVERFNSTLWYDPDDGKPGKTQTQKAAFITGFNEFDHKFFGITEAEANFMDPQQKLLLHCTYRALEDAGISMESISGSRTGVIIGLMNRDYETLKSDNSSTINHYNATGTAMSIAANRISFTFNLTGPSFAIDSACSSSLVALHLACQSLKQGDCEMAVCAGVNCIIEPRVFVALSKAKMISPEGISKPFSIKADGYGRGEGCGVVLLKLLKNAIHDCNKIWGIISKTAVNQDGRYVSPITKPSMLQQEELLRQIYSENDLANVQYIEAHGTGTAIGDPTEAGSIANVIAKGKPATEMLKLGSVKGNIGHTESAAGVAGLIKVLLMMRHETFVPSLFFSDENASIDMKTLKLNILTKVERWEMNGCSERVAGINSFGFGGTNAHAIVKEYKHRSIPMQIPKCCPKVFVISAATEKLLQVSISNIQQKLSTNNAIDLQALSYTSACGRSHSKHKYRKTFLATSISELQQRLAIKTKVESTKSDIQVVFVFCGNGVAYQGMCSQLLRNEPIFREKIMEVEKAFSKYKYINISQKLAGDTTEDDFVRPDVVQSLLFALQAGIVTLLKQWGVKPDIVLGHSVGEVAAAYCSGLLSLEDAVKVIYYRSVLQSTVTGGKMLVVGNVAVEDVLTAIIKFKNSVCVAAYNSPQSCTLSGEEDAIDILHQNLGIMFADKNVFLCLLDVPAAYHSPKMDPILDQLEKSIQSLNANNIKCQLFSTLTGKRNSVGDFCTGSYWANNVRQPVLFTQTLLAVTQEQTASENMVFVEIGPHKALQRSIHETLGGRHTVLSCAEPEKDSEASLSTVAKLFELGVNVDWHKIYKGYETIPLELPNYPFETMMNEVCFEHLRKGDQITRSSHPLISPSEHSNTFVCNLSLATMSYLWEHKNNGAAIIPGAFYVELSYASIMLFCSKPQKSVSALQLGIHFQSFCSLNSDNFQLKVKLDQSGKQCTFNIDSSVSRHASGTYRWSDGDSLIEVPCICLDIISKRCTSEIKSKEMYSVLSQAGFEYGEVFRLRHHVYYGDEYKEAMAPVQVPEELLKDLNEYLIHPVLLDYFLQMTTVVAMQELTDKQRFPAAIESIIITGPLQKQMVMYLRASKISPDFLEVCGCFANTEGKVLVELKGIRISFLNPSFPVQQSVFFHNEILSIPSEQSSLRKIKCILFEDRLGFAKALRPFLDPKSISVEQGPQWTLSRIRDLVLTSKCILKDVIFMWVVEDLSYMTSEKTLDVLVHCCMQFQQIVLALKDSECSCTVRVVTYRATEETVNYISPSFVFHGLTRACAAEIPGLTFQLIDVASVTSDDIEALVYVLNTCTQQEVMIKNGQIKMTRIVRSPVPDICAYSNNLHSVQLKDFSLWTSDPCQMTNLSAYPRATSENLALDSGFVEVEITDICIHSVDYFPVSVSQLHFGDTFYWNKHVTQNHMLLALDFSGVVTAVGNNVRNLKVGDHIASCYPVESSSKVRIPEVACFSTSVHPYLKKTPCVSFFVLAWEILQKQLANVKMQCRKLTIISSNPASVMMKVLALTANRSGWSVSSGSLCSTELLERSHAVVFLAPFEHSWIESLDQHIEEAHFVFVRSGYESTQPLNMFAAKHDNIHVHRIDVADILQKAKLQAQNKMISNWLTSLGFATESLSLKRETVQSVESKVKDKNAESYFTTNTIKQVVLAHGRPDCTMFTIPVQPMPKPLFKTHSIYIVTGGLSGLGWETVTFIAENGGDCIITLCRSSPSEKMLMAIKKLQERFHVKVLNLQCDVSESLQVDKAISKIQERFPSCPVKGVFHSAVVLHDGLIENLNRSVFQKVLRPKVCGALNLHYATLQYKLDYFVCYSSVSSVIGNASQCNYAAANSFLDTFCQYRRNLGLVGQSINWGPLNLGLLLNKDNFQMFLKTKGLMVMDVGEVHKALKMCLLMDRVQQMICKFNFKNLHHHVLSQNTFLRKRLSVLVQTELKDVLAGEAPVGYSSSTQESVRRLVSDLIHVSVDELNDNTALYSLGIDSMLAMTLQNKVYQETGVNVPLVKILDPKCTLTTLVTAVVNVNM</sequence>
<dbReference type="STRING" id="409849.ENSPMGP00000017494"/>
<feature type="active site" description="Proton acceptor; for dehydratase activity" evidence="6">
    <location>
        <position position="921"/>
    </location>
</feature>
<accession>A0A3B4ALL9</accession>
<evidence type="ECO:0000259" key="7">
    <source>
        <dbReference type="PROSITE" id="PS50075"/>
    </source>
</evidence>
<dbReference type="Pfam" id="PF08659">
    <property type="entry name" value="KR"/>
    <property type="match status" value="1"/>
</dbReference>
<dbReference type="InterPro" id="IPR001227">
    <property type="entry name" value="Ac_transferase_dom_sf"/>
</dbReference>
<dbReference type="CDD" id="cd00833">
    <property type="entry name" value="PKS"/>
    <property type="match status" value="1"/>
</dbReference>
<dbReference type="SUPFAM" id="SSF47336">
    <property type="entry name" value="ACP-like"/>
    <property type="match status" value="1"/>
</dbReference>
<dbReference type="Gene3D" id="3.10.129.110">
    <property type="entry name" value="Polyketide synthase dehydratase"/>
    <property type="match status" value="1"/>
</dbReference>
<dbReference type="InterPro" id="IPR016036">
    <property type="entry name" value="Malonyl_transacylase_ACP-bd"/>
</dbReference>
<dbReference type="Gene3D" id="3.90.180.10">
    <property type="entry name" value="Medium-chain alcohol dehydrogenases, catalytic domain"/>
    <property type="match status" value="1"/>
</dbReference>
<reference evidence="10" key="1">
    <citation type="submission" date="2025-08" db="UniProtKB">
        <authorList>
            <consortium name="Ensembl"/>
        </authorList>
    </citation>
    <scope>IDENTIFICATION</scope>
</reference>
<dbReference type="InterPro" id="IPR057326">
    <property type="entry name" value="KR_dom"/>
</dbReference>
<keyword evidence="11" id="KW-1185">Reference proteome</keyword>
<dbReference type="Pfam" id="PF00698">
    <property type="entry name" value="Acyl_transf_1"/>
    <property type="match status" value="1"/>
</dbReference>
<dbReference type="InterPro" id="IPR036736">
    <property type="entry name" value="ACP-like_sf"/>
</dbReference>
<dbReference type="InterPro" id="IPR014030">
    <property type="entry name" value="Ketoacyl_synth_N"/>
</dbReference>
<dbReference type="InterPro" id="IPR014043">
    <property type="entry name" value="Acyl_transferase_dom"/>
</dbReference>
<dbReference type="Gene3D" id="3.30.70.3290">
    <property type="match status" value="1"/>
</dbReference>
<dbReference type="InterPro" id="IPR020841">
    <property type="entry name" value="PKS_Beta-ketoAc_synthase_dom"/>
</dbReference>
<evidence type="ECO:0000259" key="9">
    <source>
        <dbReference type="PROSITE" id="PS52019"/>
    </source>
</evidence>
<dbReference type="InterPro" id="IPR042104">
    <property type="entry name" value="PKS_dehydratase_sf"/>
</dbReference>
<dbReference type="PROSITE" id="PS50075">
    <property type="entry name" value="CARRIER"/>
    <property type="match status" value="1"/>
</dbReference>
<dbReference type="InterPro" id="IPR014031">
    <property type="entry name" value="Ketoacyl_synth_C"/>
</dbReference>
<evidence type="ECO:0000256" key="4">
    <source>
        <dbReference type="ARBA" id="ARBA00022679"/>
    </source>
</evidence>
<dbReference type="Proteomes" id="UP000261520">
    <property type="component" value="Unplaced"/>
</dbReference>
<dbReference type="InterPro" id="IPR049551">
    <property type="entry name" value="PKS_DH_C"/>
</dbReference>
<dbReference type="Pfam" id="PF14765">
    <property type="entry name" value="PS-DH"/>
    <property type="match status" value="1"/>
</dbReference>
<dbReference type="Gene3D" id="3.40.47.10">
    <property type="match status" value="1"/>
</dbReference>
<dbReference type="InterPro" id="IPR050444">
    <property type="entry name" value="Polyketide_Synthase"/>
</dbReference>
<dbReference type="PROSITE" id="PS00606">
    <property type="entry name" value="KS3_1"/>
    <property type="match status" value="1"/>
</dbReference>
<dbReference type="PROSITE" id="PS52019">
    <property type="entry name" value="PKS_MFAS_DH"/>
    <property type="match status" value="1"/>
</dbReference>
<dbReference type="GO" id="GO:0004314">
    <property type="term" value="F:[acyl-carrier-protein] S-malonyltransferase activity"/>
    <property type="evidence" value="ECO:0007669"/>
    <property type="project" value="UniProtKB-EC"/>
</dbReference>
<dbReference type="SUPFAM" id="SSF50129">
    <property type="entry name" value="GroES-like"/>
    <property type="match status" value="1"/>
</dbReference>
<organism evidence="10 11">
    <name type="scientific">Periophthalmus magnuspinnatus</name>
    <dbReference type="NCBI Taxonomy" id="409849"/>
    <lineage>
        <taxon>Eukaryota</taxon>
        <taxon>Metazoa</taxon>
        <taxon>Chordata</taxon>
        <taxon>Craniata</taxon>
        <taxon>Vertebrata</taxon>
        <taxon>Euteleostomi</taxon>
        <taxon>Actinopterygii</taxon>
        <taxon>Neopterygii</taxon>
        <taxon>Teleostei</taxon>
        <taxon>Neoteleostei</taxon>
        <taxon>Acanthomorphata</taxon>
        <taxon>Gobiaria</taxon>
        <taxon>Gobiiformes</taxon>
        <taxon>Gobioidei</taxon>
        <taxon>Gobiidae</taxon>
        <taxon>Oxudercinae</taxon>
        <taxon>Periophthalmus</taxon>
    </lineage>
</organism>
<dbReference type="SUPFAM" id="SSF52151">
    <property type="entry name" value="FabD/lysophospholipase-like"/>
    <property type="match status" value="1"/>
</dbReference>
<dbReference type="InterPro" id="IPR009081">
    <property type="entry name" value="PP-bd_ACP"/>
</dbReference>
<evidence type="ECO:0000256" key="3">
    <source>
        <dbReference type="ARBA" id="ARBA00022553"/>
    </source>
</evidence>
<dbReference type="GO" id="GO:0004315">
    <property type="term" value="F:3-oxoacyl-[acyl-carrier-protein] synthase activity"/>
    <property type="evidence" value="ECO:0007669"/>
    <property type="project" value="InterPro"/>
</dbReference>
<feature type="domain" description="Carrier" evidence="7">
    <location>
        <begin position="1997"/>
        <end position="2072"/>
    </location>
</feature>
<evidence type="ECO:0000313" key="11">
    <source>
        <dbReference type="Proteomes" id="UP000261520"/>
    </source>
</evidence>
<dbReference type="PROSITE" id="PS52004">
    <property type="entry name" value="KS3_2"/>
    <property type="match status" value="1"/>
</dbReference>
<dbReference type="Gene3D" id="3.40.50.720">
    <property type="entry name" value="NAD(P)-binding Rossmann-like Domain"/>
    <property type="match status" value="1"/>
</dbReference>
<dbReference type="InterPro" id="IPR016039">
    <property type="entry name" value="Thiolase-like"/>
</dbReference>
<dbReference type="PANTHER" id="PTHR45681:SF8">
    <property type="entry name" value="CARRIER DOMAIN-CONTAINING PROTEIN"/>
    <property type="match status" value="1"/>
</dbReference>
<evidence type="ECO:0000256" key="2">
    <source>
        <dbReference type="ARBA" id="ARBA00022450"/>
    </source>
</evidence>
<dbReference type="GO" id="GO:0006633">
    <property type="term" value="P:fatty acid biosynthetic process"/>
    <property type="evidence" value="ECO:0007669"/>
    <property type="project" value="UniProtKB-UniPathway"/>
</dbReference>